<evidence type="ECO:0000256" key="7">
    <source>
        <dbReference type="ARBA" id="ARBA00008297"/>
    </source>
</evidence>
<evidence type="ECO:0000256" key="19">
    <source>
        <dbReference type="ARBA" id="ARBA00022808"/>
    </source>
</evidence>
<feature type="compositionally biased region" description="Acidic residues" evidence="32">
    <location>
        <begin position="1472"/>
        <end position="1482"/>
    </location>
</feature>
<dbReference type="FunFam" id="3.30.70.670:FF:000001">
    <property type="entry name" value="Formimidoyltransferase cyclodeaminase"/>
    <property type="match status" value="1"/>
</dbReference>
<keyword evidence="16" id="KW-0808">Transferase</keyword>
<feature type="compositionally biased region" description="Basic residues" evidence="32">
    <location>
        <begin position="1845"/>
        <end position="1855"/>
    </location>
</feature>
<dbReference type="SMART" id="SM01222">
    <property type="entry name" value="FTCD_N"/>
    <property type="match status" value="1"/>
</dbReference>
<dbReference type="FunFam" id="1.20.120.680:FF:000001">
    <property type="entry name" value="Formimidoyltransferase cyclodeaminase"/>
    <property type="match status" value="1"/>
</dbReference>
<keyword evidence="20" id="KW-0832">Ubl conjugation</keyword>
<dbReference type="PANTHER" id="PTHR24117:SF8">
    <property type="entry name" value="BCL-6 COREPRESSOR"/>
    <property type="match status" value="1"/>
</dbReference>
<evidence type="ECO:0000256" key="9">
    <source>
        <dbReference type="ARBA" id="ARBA00012252"/>
    </source>
</evidence>
<keyword evidence="21" id="KW-0290">Folate-binding</keyword>
<dbReference type="GO" id="GO:0019556">
    <property type="term" value="P:L-histidine catabolic process to glutamate and formamide"/>
    <property type="evidence" value="ECO:0007669"/>
    <property type="project" value="UniProtKB-UniPathway"/>
</dbReference>
<evidence type="ECO:0000256" key="28">
    <source>
        <dbReference type="ARBA" id="ARBA00025915"/>
    </source>
</evidence>
<evidence type="ECO:0000256" key="20">
    <source>
        <dbReference type="ARBA" id="ARBA00022843"/>
    </source>
</evidence>
<evidence type="ECO:0000256" key="30">
    <source>
        <dbReference type="ARBA" id="ARBA00034703"/>
    </source>
</evidence>
<dbReference type="SUPFAM" id="SSF54001">
    <property type="entry name" value="Cysteine proteinases"/>
    <property type="match status" value="1"/>
</dbReference>
<dbReference type="InterPro" id="IPR002110">
    <property type="entry name" value="Ankyrin_rpt"/>
</dbReference>
<gene>
    <name evidence="34" type="ORF">SMAX5B_002140</name>
</gene>
<dbReference type="Pfam" id="PF12796">
    <property type="entry name" value="Ank_2"/>
    <property type="match status" value="1"/>
</dbReference>
<evidence type="ECO:0000256" key="23">
    <source>
        <dbReference type="ARBA" id="ARBA00023212"/>
    </source>
</evidence>
<dbReference type="Gene3D" id="1.10.418.20">
    <property type="match status" value="1"/>
</dbReference>
<dbReference type="GO" id="GO:0030412">
    <property type="term" value="F:formimidoyltetrahydrofolate cyclodeaminase activity"/>
    <property type="evidence" value="ECO:0007669"/>
    <property type="project" value="UniProtKB-EC"/>
</dbReference>
<feature type="region of interest" description="Disordered" evidence="32">
    <location>
        <begin position="738"/>
        <end position="783"/>
    </location>
</feature>
<dbReference type="SMART" id="SM00248">
    <property type="entry name" value="ANK"/>
    <property type="match status" value="3"/>
</dbReference>
<feature type="compositionally biased region" description="Basic and acidic residues" evidence="32">
    <location>
        <begin position="1177"/>
        <end position="1195"/>
    </location>
</feature>
<feature type="compositionally biased region" description="Basic and acidic residues" evidence="32">
    <location>
        <begin position="2731"/>
        <end position="2746"/>
    </location>
</feature>
<feature type="compositionally biased region" description="Acidic residues" evidence="32">
    <location>
        <begin position="2763"/>
        <end position="2772"/>
    </location>
</feature>
<feature type="compositionally biased region" description="Polar residues" evidence="32">
    <location>
        <begin position="1508"/>
        <end position="1519"/>
    </location>
</feature>
<evidence type="ECO:0000256" key="27">
    <source>
        <dbReference type="ARBA" id="ARBA00025506"/>
    </source>
</evidence>
<keyword evidence="31" id="KW-0040">ANK repeat</keyword>
<feature type="compositionally biased region" description="Basic and acidic residues" evidence="32">
    <location>
        <begin position="2674"/>
        <end position="2684"/>
    </location>
</feature>
<dbReference type="Pfam" id="PF02971">
    <property type="entry name" value="FTCD"/>
    <property type="match status" value="1"/>
</dbReference>
<feature type="compositionally biased region" description="Polar residues" evidence="32">
    <location>
        <begin position="1308"/>
        <end position="1319"/>
    </location>
</feature>
<keyword evidence="24" id="KW-0456">Lyase</keyword>
<dbReference type="Pfam" id="PF02902">
    <property type="entry name" value="Peptidase_C48"/>
    <property type="match status" value="1"/>
</dbReference>
<keyword evidence="14" id="KW-0597">Phosphoprotein</keyword>
<dbReference type="Proteomes" id="UP000246464">
    <property type="component" value="Chromosome 1"/>
</dbReference>
<dbReference type="InterPro" id="IPR003653">
    <property type="entry name" value="Peptidase_C48_C"/>
</dbReference>
<dbReference type="InterPro" id="IPR047144">
    <property type="entry name" value="BCOR-like"/>
</dbReference>
<evidence type="ECO:0000256" key="16">
    <source>
        <dbReference type="ARBA" id="ARBA00022679"/>
    </source>
</evidence>
<dbReference type="FunFam" id="1.10.418.20:FF:000004">
    <property type="entry name" value="sentrin-specific protease 7 isoform X1"/>
    <property type="match status" value="1"/>
</dbReference>
<dbReference type="GO" id="GO:0005542">
    <property type="term" value="F:folic acid binding"/>
    <property type="evidence" value="ECO:0007669"/>
    <property type="project" value="UniProtKB-KW"/>
</dbReference>
<dbReference type="Pfam" id="PF16553">
    <property type="entry name" value="PUFD"/>
    <property type="match status" value="1"/>
</dbReference>
<feature type="region of interest" description="Disordered" evidence="32">
    <location>
        <begin position="2665"/>
        <end position="2701"/>
    </location>
</feature>
<comment type="pathway">
    <text evidence="5">Amino-acid degradation; L-histidine degradation into L-glutamate; L-glutamate from N-formimidoyl-L-glutamate (transferase route): step 1/1.</text>
</comment>
<feature type="compositionally biased region" description="Basic and acidic residues" evidence="32">
    <location>
        <begin position="852"/>
        <end position="862"/>
    </location>
</feature>
<evidence type="ECO:0000256" key="2">
    <source>
        <dbReference type="ARBA" id="ARBA00004114"/>
    </source>
</evidence>
<dbReference type="GO" id="GO:0005634">
    <property type="term" value="C:nucleus"/>
    <property type="evidence" value="ECO:0007669"/>
    <property type="project" value="UniProtKB-SubCell"/>
</dbReference>
<keyword evidence="18" id="KW-0378">Hydrolase</keyword>
<name>A0A2U9AUW6_SCOMX</name>
<evidence type="ECO:0000256" key="21">
    <source>
        <dbReference type="ARBA" id="ARBA00022954"/>
    </source>
</evidence>
<keyword evidence="15" id="KW-0645">Protease</keyword>
<reference evidence="34 35" key="1">
    <citation type="submission" date="2017-12" db="EMBL/GenBank/DDBJ databases">
        <title>Integrating genomic resources of turbot (Scophthalmus maximus) in depth evaluation of genetic and physical mapping variation across individuals.</title>
        <authorList>
            <person name="Martinez P."/>
        </authorList>
    </citation>
    <scope>NUCLEOTIDE SEQUENCE [LARGE SCALE GENOMIC DNA]</scope>
</reference>
<evidence type="ECO:0000256" key="10">
    <source>
        <dbReference type="ARBA" id="ARBA00012998"/>
    </source>
</evidence>
<comment type="subcellular location">
    <subcellularLocation>
        <location evidence="2">Cytoplasm</location>
        <location evidence="2">Cytoskeleton</location>
        <location evidence="2">Microtubule organizing center</location>
        <location evidence="2">Centrosome</location>
        <location evidence="2">Centriole</location>
    </subcellularLocation>
    <subcellularLocation>
        <location evidence="4">Golgi apparatus</location>
    </subcellularLocation>
    <subcellularLocation>
        <location evidence="3">Nucleus</location>
    </subcellularLocation>
</comment>
<evidence type="ECO:0000256" key="14">
    <source>
        <dbReference type="ARBA" id="ARBA00022553"/>
    </source>
</evidence>
<feature type="compositionally biased region" description="Low complexity" evidence="32">
    <location>
        <begin position="766"/>
        <end position="781"/>
    </location>
</feature>
<feature type="region of interest" description="Disordered" evidence="32">
    <location>
        <begin position="1149"/>
        <end position="1205"/>
    </location>
</feature>
<dbReference type="EMBL" id="CP026243">
    <property type="protein sequence ID" value="AWO95489.1"/>
    <property type="molecule type" value="Genomic_DNA"/>
</dbReference>
<feature type="region of interest" description="Disordered" evidence="32">
    <location>
        <begin position="1898"/>
        <end position="1934"/>
    </location>
</feature>
<dbReference type="Gene3D" id="1.25.40.20">
    <property type="entry name" value="Ankyrin repeat-containing domain"/>
    <property type="match status" value="1"/>
</dbReference>
<dbReference type="Pfam" id="PF07837">
    <property type="entry name" value="FTCD_N"/>
    <property type="match status" value="1"/>
</dbReference>
<evidence type="ECO:0000256" key="22">
    <source>
        <dbReference type="ARBA" id="ARBA00023034"/>
    </source>
</evidence>
<protein>
    <recommendedName>
        <fullName evidence="11">Formimidoyltransferase-cyclodeaminase</fullName>
        <ecNumber evidence="9">2.1.2.5</ecNumber>
        <ecNumber evidence="10">4.3.1.4</ecNumber>
    </recommendedName>
    <alternativeName>
        <fullName evidence="29">Formiminotransferase-cyclodeaminase</fullName>
    </alternativeName>
</protein>
<evidence type="ECO:0000256" key="17">
    <source>
        <dbReference type="ARBA" id="ARBA00022737"/>
    </source>
</evidence>
<feature type="compositionally biased region" description="Acidic residues" evidence="32">
    <location>
        <begin position="1362"/>
        <end position="1372"/>
    </location>
</feature>
<evidence type="ECO:0000259" key="33">
    <source>
        <dbReference type="PROSITE" id="PS50600"/>
    </source>
</evidence>
<evidence type="ECO:0000256" key="31">
    <source>
        <dbReference type="PROSITE-ProRule" id="PRU00023"/>
    </source>
</evidence>
<comment type="subunit">
    <text evidence="28">Homooctamer, including four polyglutamate binding sites. The subunits are arranged as a tetramer of dimers, and form a planar ring-shaped structure.</text>
</comment>
<dbReference type="Pfam" id="PF04961">
    <property type="entry name" value="FTCD_C"/>
    <property type="match status" value="1"/>
</dbReference>
<sequence>MAQLVECVPNFSEGRSREVIDAISAAISSTSGCSLLDVDPGASTNRTVYTFVGSPEAVVEAALSAARQAFSLIDMSRHSGEHPRTGALDVCPFIPVQNVTMEDCVHCANVFGQKLAEMLHVPVFLYGEAARRETRRSLPAVRAGEYEALAEKLTRDEWAPDFGPADFVPSWGATVTGARRFLIAYNVNLIATKEQAHRIALDIREQGRGKDQPGRLRKLQAMGWYLDEAHVAQVSTNILDYELTPLHSVFQEVCSDAEALKLPVVGSQIVGLLPLKTLLDSAHFFIQRDGLFVLEEEHKVRLVISKLGLDSLGPFNPKERIIEYMVRSEVDAPLTSLSLQQFVQKVAARTPAPGGGSVSAAVAALGAALAAMVGQMTYGKRQFQNMDAVMRRLIPPFHQASNELLLMVDHDATAFNCYMAALKMPKTTKEEIQRRHAAMQDGLQRAVSVPLALAERVNVLWTPLKEMVVYGNIACKSDAQVAAKALEAAVFGAYYNVMINLRDITDETFTAAVDTSSAHRMNPLAALSIDRNALVGEHLRTHGGMFYPSIRPLSAEKPPEPGTSLPLGYNVLYKPDVTLLDGQKPANGYVGLYKNPAPGLQKPLVVPAAGADGVGLVLPSNKQSDPGLNGAGGFLRLPWISPYADATMYPFLDMAYKASFLSQPSAFIHQQLAYQSLCAAGAESSTTGEDRLFYQPRYAPAHISSPLGPPITIPSANPAPAVLSPLPHCQDKALQGIGPQVQQEPSAFSTSPQIRQEPQHTQRQHGSSSSGGRSGVPVNSSASSAAIELPPVTCHPCSVPSPQSLSHTATDVQKSVYTNTSSSSTSISVSHPFYMAGLSSEHCSHKNSGSNKTKDTSSDRCSVEKCKSRIKTSLDRAVPQKSAKTPGESPLDLSAKELEVFADGFPSKLEALAKLGCLPPSHYGLLASQGERLKEGPLVTSVKTPDHPELIGTVPSPWVVPVPSSAVGSDHYRHSQIIQSVDNIPHRSQNNSPNPASGGRLSVTSPSPKSKVEWPQALDTDLENGPLNNKRETHTFSGKQIITAAQPEAQENPLHPQQQQSHVENGNTSSQIFGESYLPPGLGYTNRFIPYSVAENMSLQRMSIPGKDTVYPHSIFLGRNFYPPHMAPKHGLPYGVHLYHNSQELAPTTMSSYPGLNTKDRLENRSNNQTKLCNTELYRKDADSSPKSDNERDKSTNQTMKTSGKSLTAVRDDIVCIDLVRDETDNDFSSNKHSSPATRAEDSSKQKVLPPNQAAERRPSPQIQTSQPKPPHHKCSSSPPNKEEIPEEEEALSRKLIPEEPTMGCARTSPQQFSRNCKTGASGGPGDLMSVRTSGVVSHEAQSKGLSSKMVDLEQSPYRNSEDEDEDEEDEGPGCSGSRRSDLTRRIANSSGFLGDRFKCVTTELYSDSSQLSREQRALQVRHLVPLLLYVYICIYRAMLRFSELELRKKEGGREDEEGMTAAGGQEGDGGREEEEEEEEEEEGKKKKGGGGGERRRNLSAATEEPRGSQSPCPNSHTPVPQRRHPPDDEHAPVPPRRHPPEDEHAPVPPRCSIPGTGENWRSIFSLEPFHQSSIGRLKKGRVEETREEETNGEERMEERMEKERRREERREETREEEKKEEERTEETREGNPNKFTQDDVNRLKVRIELNGLRLNKARLPREPGQRSAEVNRMFRAHCRGVRERSEVSGGWRDPVSVRRDGPTAVTHTHTPPPPRLPLLRVFIERMFSSVTVGLVFASLEGEDTKWKIHSRGHVTLRQSGSVQNQNQICHVAPPPSATHLPRQPAPASMSRVASSRLQDKHQKLRENRRVLTFLPSSPPLPPRSTSPYHHRSRCHDDSDLERPKGKRPCKRKHIGGASDEETEEKNGRKLESELGAAPWWRRETTKRERLYDRVDVTSHDETNRPDKYDTVKYENSSRSPAHLPPSLQNTLTRPVPPELRRLIVNKNAGETLLQRAARRGYEEVVLYCLERRLCDVNHRDNAGYCALHEACARGWLGIVHHLVENGADVNCSAQDGTRPLHDAVENDHVEVVRLLLACGADPTLTSYSGRAPVDMTHSAAMETFLEDYLSDLQGRSEGDPGTCWEFYGSAVCEPSSDGGVINILSDPPGPEEEDEEEEEEDEEQRARREVFEFELSDRPLLPCYNLQVALSQSRRNWLLLSDVLGRLRMTSRSFRRLFPQLNVQSILEDQFQRQASLSQVLTRPDEQELVSVRASVELVEATPELAGMLGSSLEFVESRLDLQGSKTVLDPNLTTSVSLWEQQRPRRKNDGHANAFYLDANIDANMWEQQQRQRSKDPAIANCANPNAKIDANMWEQQCSKDTAIANCANPNAKIDANMWKPQRLRSRNPVNSDSAPSEPQRLWNKNTGNTNPSNSNGAAEANTRRRQHQGNQTEGDKDSTNTAAPPDRSVWEPQRLRSKNAATRSPVKPDAREEANMWERHGIRRVCGISTAARGEVDVVNAHGAKTIKLDAAWQRTLELDITDLRVGGLHSNASLSRSNHELRDVSERSMASQFKIPKKKLSSDFDSAHTHLQSPLSYLQGPAPQDYGTQSGRRGADRVHAGNAAGWSTDRRSPDRGGASAANHRAPGSWRSQPQSGQRRRATASTSNGWRPKRASDRLLGAEHPSPPPKKSVDPSDSSTGSVSVVTVDSLAELRGEVHAGSLVARTQRTRQNDAEGEVKNTNHNSSEDDFLSPTKTFVHRPPISSVWRRSLDRPAWTSTSTSTGTSQKEDGTREDRDRKSDPQPRLNKQTPAEPILLSSEEDEEEEDVMTSQSSSSSRQEEESRLPLAPQTLARRPEGGHDRPPPPFLQLEFSSLHAGLTHAHAHGKMMINENGLMIPVKVSGGEEGDVVVVASELNGCGVGDGGVAQGGDLLDGWEGPAPSLLFLWVTDAQANLLQRELSALRGSPAPSGVSCSFLLLVLTEQLQQLQVALLASILDMEEYQKGRSSSSSSSSPLDWTDGLLLLHTCPPPLDQHLLSLLGHWSSGQQQQPLPARLIQYPAAPCRGRITVNKEDLACLDAGQFLNDVIIDFYLKFLLLEGGGGCVAERSHVFSSFFFKQLSRRRAPGEDDAPSLPDRHMRHRRVKTWTRHMDIFRKDYLFVPVNQESHWFLVVVCFPGLEDVQYQECHSSTGSSERTTGKGGLRPPPPECTDLGRHRDTVMKRPCILVMDSLKLTDHEDVCRLIRG</sequence>
<dbReference type="GO" id="GO:0003714">
    <property type="term" value="F:transcription corepressor activity"/>
    <property type="evidence" value="ECO:0007669"/>
    <property type="project" value="TreeGrafter"/>
</dbReference>
<dbReference type="FunFam" id="1.25.40.20:FF:000032">
    <property type="entry name" value="BCL-6 corepressor isoform X1"/>
    <property type="match status" value="1"/>
</dbReference>
<evidence type="ECO:0000256" key="11">
    <source>
        <dbReference type="ARBA" id="ARBA00017787"/>
    </source>
</evidence>
<feature type="compositionally biased region" description="Basic and acidic residues" evidence="32">
    <location>
        <begin position="1581"/>
        <end position="1639"/>
    </location>
</feature>
<dbReference type="GO" id="GO:0019557">
    <property type="term" value="P:L-histidine catabolic process to glutamate and formate"/>
    <property type="evidence" value="ECO:0007669"/>
    <property type="project" value="UniProtKB-UniPathway"/>
</dbReference>
<dbReference type="InterPro" id="IPR004227">
    <property type="entry name" value="Formiminotransferase_cat"/>
</dbReference>
<feature type="compositionally biased region" description="Basic and acidic residues" evidence="32">
    <location>
        <begin position="1898"/>
        <end position="1913"/>
    </location>
</feature>
<comment type="similarity">
    <text evidence="8">In the C-terminal section; belongs to the cyclodeaminase/cyclohydrolase family.</text>
</comment>
<comment type="similarity">
    <text evidence="7">In the N-terminal section; belongs to the formiminotransferase family.</text>
</comment>
<dbReference type="SUPFAM" id="SSF55116">
    <property type="entry name" value="Formiminotransferase domain of formiminotransferase-cyclodeaminase"/>
    <property type="match status" value="2"/>
</dbReference>
<feature type="compositionally biased region" description="Acidic residues" evidence="32">
    <location>
        <begin position="2110"/>
        <end position="2124"/>
    </location>
</feature>
<dbReference type="PROSITE" id="PS50297">
    <property type="entry name" value="ANK_REP_REGION"/>
    <property type="match status" value="2"/>
</dbReference>
<evidence type="ECO:0000256" key="13">
    <source>
        <dbReference type="ARBA" id="ARBA00022499"/>
    </source>
</evidence>
<feature type="compositionally biased region" description="Low complexity" evidence="32">
    <location>
        <begin position="2366"/>
        <end position="2379"/>
    </location>
</feature>
<feature type="repeat" description="ANK" evidence="31">
    <location>
        <begin position="1983"/>
        <end position="2015"/>
    </location>
</feature>
<feature type="region of interest" description="Disordered" evidence="32">
    <location>
        <begin position="841"/>
        <end position="862"/>
    </location>
</feature>
<dbReference type="InterPro" id="IPR022384">
    <property type="entry name" value="FormiminoTrfase_cat_dom_sf"/>
</dbReference>
<feature type="region of interest" description="Disordered" evidence="32">
    <location>
        <begin position="1693"/>
        <end position="1713"/>
    </location>
</feature>
<evidence type="ECO:0000313" key="35">
    <source>
        <dbReference type="Proteomes" id="UP000246464"/>
    </source>
</evidence>
<dbReference type="InterPro" id="IPR038765">
    <property type="entry name" value="Papain-like_cys_pep_sf"/>
</dbReference>
<dbReference type="GO" id="GO:0006508">
    <property type="term" value="P:proteolysis"/>
    <property type="evidence" value="ECO:0007669"/>
    <property type="project" value="UniProtKB-KW"/>
</dbReference>
<dbReference type="InterPro" id="IPR037064">
    <property type="entry name" value="Formiminotransferase_N_sf"/>
</dbReference>
<comment type="similarity">
    <text evidence="30">Belongs to the BCOR family.</text>
</comment>
<feature type="compositionally biased region" description="Polar residues" evidence="32">
    <location>
        <begin position="2350"/>
        <end position="2359"/>
    </location>
</feature>
<dbReference type="GO" id="GO:0005794">
    <property type="term" value="C:Golgi apparatus"/>
    <property type="evidence" value="ECO:0007669"/>
    <property type="project" value="UniProtKB-SubCell"/>
</dbReference>
<proteinExistence type="inferred from homology"/>
<accession>A0A2U9AUW6</accession>
<evidence type="ECO:0000256" key="24">
    <source>
        <dbReference type="ARBA" id="ARBA00023239"/>
    </source>
</evidence>
<keyword evidence="19" id="KW-0369">Histidine metabolism</keyword>
<feature type="repeat" description="ANK" evidence="31">
    <location>
        <begin position="2016"/>
        <end position="2048"/>
    </location>
</feature>
<comment type="function">
    <text evidence="27">Folate-dependent enzyme, that displays both transferase and deaminase activity. Serves to channel one-carbon units from formiminoglutamate to the folate pool.</text>
</comment>
<feature type="region of interest" description="Disordered" evidence="32">
    <location>
        <begin position="1774"/>
        <end position="1871"/>
    </location>
</feature>
<dbReference type="FunFam" id="3.30.990.10:FF:000001">
    <property type="entry name" value="Formimidoyltransferase cyclodeaminase"/>
    <property type="match status" value="1"/>
</dbReference>
<comment type="similarity">
    <text evidence="6">Belongs to the peptidase C48 family.</text>
</comment>
<evidence type="ECO:0000256" key="25">
    <source>
        <dbReference type="ARBA" id="ARBA00023242"/>
    </source>
</evidence>
<dbReference type="EC" id="4.3.1.4" evidence="10"/>
<dbReference type="Gene3D" id="3.30.70.670">
    <property type="entry name" value="Formiminotransferase, C-terminal subdomain"/>
    <property type="match status" value="1"/>
</dbReference>
<feature type="region of interest" description="Disordered" evidence="32">
    <location>
        <begin position="1051"/>
        <end position="1072"/>
    </location>
</feature>
<keyword evidence="17" id="KW-0677">Repeat</keyword>
<evidence type="ECO:0000256" key="4">
    <source>
        <dbReference type="ARBA" id="ARBA00004555"/>
    </source>
</evidence>
<keyword evidence="13" id="KW-1017">Isopeptide bond</keyword>
<dbReference type="GO" id="GO:0008234">
    <property type="term" value="F:cysteine-type peptidase activity"/>
    <property type="evidence" value="ECO:0007669"/>
    <property type="project" value="InterPro"/>
</dbReference>
<keyword evidence="25" id="KW-0539">Nucleus</keyword>
<dbReference type="GO" id="GO:0005814">
    <property type="term" value="C:centriole"/>
    <property type="evidence" value="ECO:0007669"/>
    <property type="project" value="UniProtKB-SubCell"/>
</dbReference>
<dbReference type="InterPro" id="IPR038227">
    <property type="entry name" value="PUFD_som_sf"/>
</dbReference>
<evidence type="ECO:0000256" key="29">
    <source>
        <dbReference type="ARBA" id="ARBA00030029"/>
    </source>
</evidence>
<evidence type="ECO:0000256" key="1">
    <source>
        <dbReference type="ARBA" id="ARBA00002680"/>
    </source>
</evidence>
<dbReference type="InterPro" id="IPR007044">
    <property type="entry name" value="Cyclodeamin/CycHdrlase"/>
</dbReference>
<dbReference type="EC" id="2.1.2.5" evidence="9"/>
<dbReference type="SUPFAM" id="SSF101262">
    <property type="entry name" value="Methenyltetrahydrofolate cyclohydrolase-like"/>
    <property type="match status" value="1"/>
</dbReference>
<feature type="compositionally biased region" description="Basic and acidic residues" evidence="32">
    <location>
        <begin position="1798"/>
        <end position="1810"/>
    </location>
</feature>
<dbReference type="Gene3D" id="3.30.990.10">
    <property type="entry name" value="Formiminotransferase, N-terminal subdomain"/>
    <property type="match status" value="1"/>
</dbReference>
<feature type="compositionally biased region" description="Polar residues" evidence="32">
    <location>
        <begin position="2593"/>
        <end position="2612"/>
    </location>
</feature>
<feature type="compositionally biased region" description="Basic and acidic residues" evidence="32">
    <location>
        <begin position="2501"/>
        <end position="2510"/>
    </location>
</feature>
<feature type="compositionally biased region" description="Basic and acidic residues" evidence="32">
    <location>
        <begin position="2798"/>
        <end position="2807"/>
    </location>
</feature>
<feature type="compositionally biased region" description="Polar residues" evidence="32">
    <location>
        <begin position="1196"/>
        <end position="1205"/>
    </location>
</feature>
<keyword evidence="22" id="KW-0333">Golgi apparatus</keyword>
<dbReference type="GO" id="GO:0030409">
    <property type="term" value="F:glutamate formimidoyltransferase activity"/>
    <property type="evidence" value="ECO:0007669"/>
    <property type="project" value="UniProtKB-EC"/>
</dbReference>
<dbReference type="InterPro" id="IPR012886">
    <property type="entry name" value="Formiminotransferase_N"/>
</dbReference>
<evidence type="ECO:0000256" key="3">
    <source>
        <dbReference type="ARBA" id="ARBA00004123"/>
    </source>
</evidence>
<evidence type="ECO:0000256" key="18">
    <source>
        <dbReference type="ARBA" id="ARBA00022801"/>
    </source>
</evidence>
<keyword evidence="35" id="KW-1185">Reference proteome</keyword>
<feature type="region of interest" description="Disordered" evidence="32">
    <location>
        <begin position="3133"/>
        <end position="3159"/>
    </location>
</feature>
<feature type="region of interest" description="Disordered" evidence="32">
    <location>
        <begin position="2718"/>
        <end position="2812"/>
    </location>
</feature>
<evidence type="ECO:0000256" key="15">
    <source>
        <dbReference type="ARBA" id="ARBA00022670"/>
    </source>
</evidence>
<dbReference type="Gene3D" id="3.30.310.130">
    <property type="entry name" value="Ubiquitin-related"/>
    <property type="match status" value="1"/>
</dbReference>
<feature type="region of interest" description="Disordered" evidence="32">
    <location>
        <begin position="2338"/>
        <end position="2435"/>
    </location>
</feature>
<feature type="compositionally biased region" description="Basic and acidic residues" evidence="32">
    <location>
        <begin position="1835"/>
        <end position="1844"/>
    </location>
</feature>
<evidence type="ECO:0000256" key="12">
    <source>
        <dbReference type="ARBA" id="ARBA00022490"/>
    </source>
</evidence>
<evidence type="ECO:0000256" key="5">
    <source>
        <dbReference type="ARBA" id="ARBA00005082"/>
    </source>
</evidence>
<dbReference type="SMART" id="SM01221">
    <property type="entry name" value="FTCD"/>
    <property type="match status" value="1"/>
</dbReference>
<dbReference type="InterPro" id="IPR036178">
    <property type="entry name" value="Formintransfe-cycloase-like_sf"/>
</dbReference>
<feature type="compositionally biased region" description="Low complexity" evidence="32">
    <location>
        <begin position="2721"/>
        <end position="2730"/>
    </location>
</feature>
<dbReference type="GO" id="GO:0000122">
    <property type="term" value="P:negative regulation of transcription by RNA polymerase II"/>
    <property type="evidence" value="ECO:0007669"/>
    <property type="project" value="TreeGrafter"/>
</dbReference>
<comment type="function">
    <text evidence="1">Binds and promotes bundling of vimentin filaments originating from the Golgi.</text>
</comment>
<dbReference type="InterPro" id="IPR036770">
    <property type="entry name" value="Ankyrin_rpt-contain_sf"/>
</dbReference>
<dbReference type="PROSITE" id="PS50600">
    <property type="entry name" value="ULP_PROTEASE"/>
    <property type="match status" value="1"/>
</dbReference>
<feature type="region of interest" description="Disordered" evidence="32">
    <location>
        <begin position="980"/>
        <end position="1013"/>
    </location>
</feature>
<feature type="domain" description="Ubiquitin-like protease family profile" evidence="33">
    <location>
        <begin position="3012"/>
        <end position="3190"/>
    </location>
</feature>
<evidence type="ECO:0000256" key="6">
    <source>
        <dbReference type="ARBA" id="ARBA00005234"/>
    </source>
</evidence>
<evidence type="ECO:0000256" key="32">
    <source>
        <dbReference type="SAM" id="MobiDB-lite"/>
    </source>
</evidence>
<dbReference type="SUPFAM" id="SSF48403">
    <property type="entry name" value="Ankyrin repeat"/>
    <property type="match status" value="1"/>
</dbReference>
<evidence type="ECO:0000256" key="26">
    <source>
        <dbReference type="ARBA" id="ARBA00023268"/>
    </source>
</evidence>
<evidence type="ECO:0000313" key="34">
    <source>
        <dbReference type="EMBL" id="AWO95489.1"/>
    </source>
</evidence>
<dbReference type="NCBIfam" id="TIGR02024">
    <property type="entry name" value="FtcD"/>
    <property type="match status" value="1"/>
</dbReference>
<feature type="region of interest" description="Disordered" evidence="32">
    <location>
        <begin position="2098"/>
        <end position="2125"/>
    </location>
</feature>
<feature type="region of interest" description="Disordered" evidence="32">
    <location>
        <begin position="1225"/>
        <end position="1383"/>
    </location>
</feature>
<dbReference type="InterPro" id="IPR037070">
    <property type="entry name" value="Formiminotransferase_C_sf"/>
</dbReference>
<evidence type="ECO:0000256" key="8">
    <source>
        <dbReference type="ARBA" id="ARBA00010825"/>
    </source>
</evidence>
<dbReference type="PROSITE" id="PS50088">
    <property type="entry name" value="ANK_REPEAT"/>
    <property type="match status" value="2"/>
</dbReference>
<keyword evidence="12" id="KW-0963">Cytoplasm</keyword>
<dbReference type="InterPro" id="IPR032365">
    <property type="entry name" value="PUFD"/>
</dbReference>
<feature type="region of interest" description="Disordered" evidence="32">
    <location>
        <begin position="1451"/>
        <end position="1639"/>
    </location>
</feature>
<dbReference type="Gene3D" id="1.20.120.680">
    <property type="entry name" value="Formiminotetrahydrofolate cyclodeaminase monomer, up-and-down helical bundle"/>
    <property type="match status" value="1"/>
</dbReference>
<dbReference type="PANTHER" id="PTHR24117">
    <property type="entry name" value="AGAP007537-PB"/>
    <property type="match status" value="1"/>
</dbReference>
<dbReference type="InterPro" id="IPR013802">
    <property type="entry name" value="Formiminotransferase_C"/>
</dbReference>
<keyword evidence="26" id="KW-0511">Multifunctional enzyme</keyword>
<dbReference type="Gene3D" id="3.10.260.40">
    <property type="entry name" value="BCL-6 corepressor, PCGF1 binding domain"/>
    <property type="match status" value="1"/>
</dbReference>
<feature type="compositionally biased region" description="Polar residues" evidence="32">
    <location>
        <begin position="1055"/>
        <end position="1072"/>
    </location>
</feature>
<keyword evidence="23" id="KW-0206">Cytoskeleton</keyword>
<dbReference type="UniPathway" id="UPA00379">
    <property type="reaction ID" value="UER00555"/>
</dbReference>
<feature type="compositionally biased region" description="Polar residues" evidence="32">
    <location>
        <begin position="1227"/>
        <end position="1237"/>
    </location>
</feature>
<organism evidence="34 35">
    <name type="scientific">Scophthalmus maximus</name>
    <name type="common">Turbot</name>
    <name type="synonym">Psetta maxima</name>
    <dbReference type="NCBI Taxonomy" id="52904"/>
    <lineage>
        <taxon>Eukaryota</taxon>
        <taxon>Metazoa</taxon>
        <taxon>Chordata</taxon>
        <taxon>Craniata</taxon>
        <taxon>Vertebrata</taxon>
        <taxon>Euteleostomi</taxon>
        <taxon>Actinopterygii</taxon>
        <taxon>Neopterygii</taxon>
        <taxon>Teleostei</taxon>
        <taxon>Neoteleostei</taxon>
        <taxon>Acanthomorphata</taxon>
        <taxon>Carangaria</taxon>
        <taxon>Pleuronectiformes</taxon>
        <taxon>Pleuronectoidei</taxon>
        <taxon>Scophthalmidae</taxon>
        <taxon>Scophthalmus</taxon>
    </lineage>
</organism>
<feature type="compositionally biased region" description="Polar residues" evidence="32">
    <location>
        <begin position="980"/>
        <end position="995"/>
    </location>
</feature>
<feature type="compositionally biased region" description="Polar residues" evidence="32">
    <location>
        <begin position="740"/>
        <end position="765"/>
    </location>
</feature>
<feature type="region of interest" description="Disordered" evidence="32">
    <location>
        <begin position="2500"/>
        <end position="2646"/>
    </location>
</feature>